<reference evidence="1 2" key="1">
    <citation type="submission" date="2019-05" db="EMBL/GenBank/DDBJ databases">
        <authorList>
            <person name="Narsing Rao M.P."/>
            <person name="Li W.J."/>
        </authorList>
    </citation>
    <scope>NUCLEOTIDE SEQUENCE [LARGE SCALE GENOMIC DNA]</scope>
    <source>
        <strain evidence="1 2">SYSU_K30003</strain>
    </source>
</reference>
<proteinExistence type="predicted"/>
<evidence type="ECO:0008006" key="3">
    <source>
        <dbReference type="Google" id="ProtNLM"/>
    </source>
</evidence>
<protein>
    <recommendedName>
        <fullName evidence="3">NurA domain-containing protein</fullName>
    </recommendedName>
</protein>
<accession>A0A5R9GI00</accession>
<keyword evidence="2" id="KW-1185">Reference proteome</keyword>
<dbReference type="RefSeq" id="WP_138191931.1">
    <property type="nucleotide sequence ID" value="NZ_VCIW01000001.1"/>
</dbReference>
<dbReference type="OrthoDB" id="1791270at2"/>
<comment type="caution">
    <text evidence="1">The sequence shown here is derived from an EMBL/GenBank/DDBJ whole genome shotgun (WGS) entry which is preliminary data.</text>
</comment>
<dbReference type="AlphaFoldDB" id="A0A5R9GI00"/>
<dbReference type="Proteomes" id="UP000309676">
    <property type="component" value="Unassembled WGS sequence"/>
</dbReference>
<evidence type="ECO:0000313" key="1">
    <source>
        <dbReference type="EMBL" id="TLS54126.1"/>
    </source>
</evidence>
<dbReference type="SUPFAM" id="SSF53098">
    <property type="entry name" value="Ribonuclease H-like"/>
    <property type="match status" value="1"/>
</dbReference>
<name>A0A5R9GI00_9BACL</name>
<evidence type="ECO:0000313" key="2">
    <source>
        <dbReference type="Proteomes" id="UP000309676"/>
    </source>
</evidence>
<gene>
    <name evidence="1" type="ORF">FE782_01915</name>
</gene>
<dbReference type="EMBL" id="VCIW01000001">
    <property type="protein sequence ID" value="TLS54126.1"/>
    <property type="molecule type" value="Genomic_DNA"/>
</dbReference>
<sequence>MSSTNEHFSKPKHDKVMNILAEVTGGKSYKGHKYGLDHADRPSVDYGNSEIIWKRRAETTQHRTYVDLSGLCKKLASRDDQILSYFLDGSRRVFKVDDIAYRQSGGRSVIYPVIAGQIGVGCCRRVDKKVAPAKFKREFVLSMPDVADADGKSGFWPATTKKLSECIELKKLGIEFSTILPYKTSRNEDKKFEDRATACVQDRMIEAEKEFVAELVREGKLNHNNYLVKDGSLEYRPTKDDKTDKKRYQTFKNNYNWVIGASKNFNPEVCEDINGKPNPGFIADMPLYHRTPVAEYENPMLGDIKFAVWYIRLRDKKQTRTPFDGILKIEKILVTGEEIEAGIDSELVDTLSAYLINERNPVCYGSDLRWANHIYPIYLTESFVKSRYLSTESFLHLF</sequence>
<organism evidence="1 2">
    <name type="scientific">Paenibacillus antri</name>
    <dbReference type="NCBI Taxonomy" id="2582848"/>
    <lineage>
        <taxon>Bacteria</taxon>
        <taxon>Bacillati</taxon>
        <taxon>Bacillota</taxon>
        <taxon>Bacilli</taxon>
        <taxon>Bacillales</taxon>
        <taxon>Paenibacillaceae</taxon>
        <taxon>Paenibacillus</taxon>
    </lineage>
</organism>
<dbReference type="InterPro" id="IPR012337">
    <property type="entry name" value="RNaseH-like_sf"/>
</dbReference>